<evidence type="ECO:0000313" key="4">
    <source>
        <dbReference type="Proteomes" id="UP000002313"/>
    </source>
</evidence>
<name>E0S8R1_ENCIT</name>
<keyword evidence="2" id="KW-0732">Signal</keyword>
<protein>
    <recommendedName>
        <fullName evidence="5">Ricin B lectin domain-containing protein</fullName>
    </recommendedName>
</protein>
<dbReference type="OrthoDB" id="2192951at2759"/>
<proteinExistence type="predicted"/>
<dbReference type="InterPro" id="IPR035992">
    <property type="entry name" value="Ricin_B-like_lectins"/>
</dbReference>
<dbReference type="HOGENOM" id="CLU_1288887_0_0_1"/>
<evidence type="ECO:0000256" key="1">
    <source>
        <dbReference type="SAM" id="MobiDB-lite"/>
    </source>
</evidence>
<dbReference type="Proteomes" id="UP000002313">
    <property type="component" value="Chromosome VIII"/>
</dbReference>
<gene>
    <name evidence="3" type="ORF">Eint_081670</name>
</gene>
<evidence type="ECO:0000313" key="3">
    <source>
        <dbReference type="EMBL" id="ADM12099.1"/>
    </source>
</evidence>
<dbReference type="SUPFAM" id="SSF50370">
    <property type="entry name" value="Ricin B-like lectins"/>
    <property type="match status" value="1"/>
</dbReference>
<sequence length="234" mass="25925">MKSIFVVFQLVKVISGFTIFTKDGQRKHLVKGGIWRSPDYNLDYQLAAMSASGTPVEFKTENLSSGIKVIKVSGSNDVLDLHNPRSGQSKLIFHGRNNGSTQKFSIEGSEGTGFTIKNGTKCLEYDASGNIYGTTCSSSAQQTFDIVYSPDDPEYKPPSPVAEVKASSAEDIIAELNAGNPNPQAPQIFIFNEKSEKKRKNSHSSDSDSNSDFSPRRRHHHHHYSLHESPYFTY</sequence>
<feature type="chain" id="PRO_5003140049" description="Ricin B lectin domain-containing protein" evidence="2">
    <location>
        <begin position="17"/>
        <end position="234"/>
    </location>
</feature>
<reference evidence="3 4" key="1">
    <citation type="journal article" date="2010" name="Nat. Commun.">
        <title>The complete sequence of the smallest known nuclear genome from the microsporidian Encephalitozoon intestinalis.</title>
        <authorList>
            <person name="Corradi N."/>
            <person name="Pombert J.-F."/>
            <person name="Farinelli L."/>
            <person name="Didier E.S."/>
            <person name="Keeling P.J."/>
        </authorList>
    </citation>
    <scope>NUCLEOTIDE SEQUENCE [LARGE SCALE GENOMIC DNA]</scope>
    <source>
        <strain evidence="3 4">ATCC 50506</strain>
    </source>
</reference>
<reference evidence="3 4" key="2">
    <citation type="journal article" date="2012" name="Proc. Natl. Acad. Sci. U.S.A.">
        <title>Gain and loss of multiple functionally related, horizontally transferred genes in the reduced genomes of two microsporidian parasites.</title>
        <authorList>
            <person name="Pombert J.-F."/>
            <person name="Selman M."/>
            <person name="Burki F."/>
            <person name="Bardell F.T."/>
            <person name="Farinelli L."/>
            <person name="Solter L.F."/>
            <person name="Whitman D.W."/>
            <person name="Weiss L.M."/>
            <person name="Corradi N."/>
            <person name="Keeling P.J."/>
        </authorList>
    </citation>
    <scope>NUCLEOTIDE SEQUENCE [LARGE SCALE GENOMIC DNA]</scope>
    <source>
        <strain evidence="3 4">ATCC 50506</strain>
    </source>
</reference>
<dbReference type="CDD" id="cd00161">
    <property type="entry name" value="beta-trefoil_Ricin-like"/>
    <property type="match status" value="1"/>
</dbReference>
<feature type="region of interest" description="Disordered" evidence="1">
    <location>
        <begin position="177"/>
        <end position="234"/>
    </location>
</feature>
<dbReference type="RefSeq" id="XP_003073459.1">
    <property type="nucleotide sequence ID" value="XM_003073413.1"/>
</dbReference>
<keyword evidence="4" id="KW-1185">Reference proteome</keyword>
<dbReference type="EMBL" id="CP001949">
    <property type="protein sequence ID" value="ADM12099.1"/>
    <property type="molecule type" value="Genomic_DNA"/>
</dbReference>
<evidence type="ECO:0000256" key="2">
    <source>
        <dbReference type="SAM" id="SignalP"/>
    </source>
</evidence>
<dbReference type="VEuPathDB" id="MicrosporidiaDB:Eint_081670"/>
<feature type="signal peptide" evidence="2">
    <location>
        <begin position="1"/>
        <end position="16"/>
    </location>
</feature>
<dbReference type="Gene3D" id="2.80.10.50">
    <property type="match status" value="1"/>
</dbReference>
<accession>E0S8R1</accession>
<dbReference type="AlphaFoldDB" id="E0S8R1"/>
<dbReference type="GeneID" id="9698287"/>
<evidence type="ECO:0008006" key="5">
    <source>
        <dbReference type="Google" id="ProtNLM"/>
    </source>
</evidence>
<dbReference type="KEGG" id="ein:Eint_081670"/>
<organism evidence="3 4">
    <name type="scientific">Encephalitozoon intestinalis (strain ATCC 50506)</name>
    <name type="common">Microsporidian parasite</name>
    <name type="synonym">Septata intestinalis</name>
    <dbReference type="NCBI Taxonomy" id="876142"/>
    <lineage>
        <taxon>Eukaryota</taxon>
        <taxon>Fungi</taxon>
        <taxon>Fungi incertae sedis</taxon>
        <taxon>Microsporidia</taxon>
        <taxon>Unikaryonidae</taxon>
        <taxon>Encephalitozoon</taxon>
    </lineage>
</organism>